<evidence type="ECO:0000256" key="1">
    <source>
        <dbReference type="ARBA" id="ARBA00006484"/>
    </source>
</evidence>
<organism evidence="3 4">
    <name type="scientific">Polynucleobacter cosmopolitanus</name>
    <dbReference type="NCBI Taxonomy" id="351345"/>
    <lineage>
        <taxon>Bacteria</taxon>
        <taxon>Pseudomonadati</taxon>
        <taxon>Pseudomonadota</taxon>
        <taxon>Betaproteobacteria</taxon>
        <taxon>Burkholderiales</taxon>
        <taxon>Burkholderiaceae</taxon>
        <taxon>Polynucleobacter</taxon>
    </lineage>
</organism>
<evidence type="ECO:0000313" key="3">
    <source>
        <dbReference type="EMBL" id="OXL16193.1"/>
    </source>
</evidence>
<dbReference type="EMBL" id="NJGG01000001">
    <property type="protein sequence ID" value="OXL16193.1"/>
    <property type="molecule type" value="Genomic_DNA"/>
</dbReference>
<keyword evidence="4" id="KW-1185">Reference proteome</keyword>
<comment type="caution">
    <text evidence="3">The sequence shown here is derived from an EMBL/GenBank/DDBJ whole genome shotgun (WGS) entry which is preliminary data.</text>
</comment>
<reference evidence="3 4" key="1">
    <citation type="submission" date="2017-06" db="EMBL/GenBank/DDBJ databases">
        <title>Reclassification of a Polynucleobacter cosmopolitanus strain isolated from tropical Lake Victoria as Polynucleobacter victoriensis comb. nov.</title>
        <authorList>
            <person name="Hahn M.W."/>
        </authorList>
    </citation>
    <scope>NUCLEOTIDE SEQUENCE [LARGE SCALE GENOMIC DNA]</scope>
    <source>
        <strain evidence="3 4">MWH-MoIso2</strain>
    </source>
</reference>
<gene>
    <name evidence="3" type="ORF">AOC33_03710</name>
</gene>
<evidence type="ECO:0008006" key="5">
    <source>
        <dbReference type="Google" id="ProtNLM"/>
    </source>
</evidence>
<dbReference type="SUPFAM" id="SSF51735">
    <property type="entry name" value="NAD(P)-binding Rossmann-fold domains"/>
    <property type="match status" value="1"/>
</dbReference>
<dbReference type="GO" id="GO:0006633">
    <property type="term" value="P:fatty acid biosynthetic process"/>
    <property type="evidence" value="ECO:0007669"/>
    <property type="project" value="TreeGrafter"/>
</dbReference>
<dbReference type="GO" id="GO:0048038">
    <property type="term" value="F:quinone binding"/>
    <property type="evidence" value="ECO:0007669"/>
    <property type="project" value="TreeGrafter"/>
</dbReference>
<name>A0A229FWA2_9BURK</name>
<dbReference type="OrthoDB" id="9803333at2"/>
<dbReference type="GO" id="GO:0016616">
    <property type="term" value="F:oxidoreductase activity, acting on the CH-OH group of donors, NAD or NADP as acceptor"/>
    <property type="evidence" value="ECO:0007669"/>
    <property type="project" value="TreeGrafter"/>
</dbReference>
<dbReference type="InterPro" id="IPR036291">
    <property type="entry name" value="NAD(P)-bd_dom_sf"/>
</dbReference>
<sequence length="245" mass="26421">MKELFDFNAKKYLVTGSSRGIGEAVVKALLSHGAEVWGVARTSFDESLCLNANFHPIIADLSSSESRGLILENSPDSFDGIFLNAGASGKIKPFNLVNEDEMKQLFELNFFSPFFLFQDLYKQRKVKAGASVVVNTASGVFYDTAASSSYCGSKGAMQAAFRSVGADVARRNIRVNFIAFGYVETELLKTNNVPDTIKALAPLGVPYPEDVSGGVLYLLSAASKWMSGTTLLSDSGLNLKKTALL</sequence>
<evidence type="ECO:0000313" key="4">
    <source>
        <dbReference type="Proteomes" id="UP000215188"/>
    </source>
</evidence>
<dbReference type="Proteomes" id="UP000215188">
    <property type="component" value="Unassembled WGS sequence"/>
</dbReference>
<proteinExistence type="inferred from homology"/>
<evidence type="ECO:0000256" key="2">
    <source>
        <dbReference type="ARBA" id="ARBA00023002"/>
    </source>
</evidence>
<comment type="similarity">
    <text evidence="1">Belongs to the short-chain dehydrogenases/reductases (SDR) family.</text>
</comment>
<keyword evidence="2" id="KW-0560">Oxidoreductase</keyword>
<dbReference type="RefSeq" id="WP_089515221.1">
    <property type="nucleotide sequence ID" value="NZ_NJGG01000001.1"/>
</dbReference>
<dbReference type="InterPro" id="IPR002347">
    <property type="entry name" value="SDR_fam"/>
</dbReference>
<dbReference type="Gene3D" id="3.40.50.720">
    <property type="entry name" value="NAD(P)-binding Rossmann-like Domain"/>
    <property type="match status" value="1"/>
</dbReference>
<dbReference type="AlphaFoldDB" id="A0A229FWA2"/>
<accession>A0A229FWA2</accession>
<dbReference type="CDD" id="cd05233">
    <property type="entry name" value="SDR_c"/>
    <property type="match status" value="1"/>
</dbReference>
<dbReference type="PANTHER" id="PTHR42760">
    <property type="entry name" value="SHORT-CHAIN DEHYDROGENASES/REDUCTASES FAMILY MEMBER"/>
    <property type="match status" value="1"/>
</dbReference>
<protein>
    <recommendedName>
        <fullName evidence="5">Short-chain dehydrogenase</fullName>
    </recommendedName>
</protein>
<dbReference type="PANTHER" id="PTHR42760:SF133">
    <property type="entry name" value="3-OXOACYL-[ACYL-CARRIER-PROTEIN] REDUCTASE"/>
    <property type="match status" value="1"/>
</dbReference>
<dbReference type="PRINTS" id="PR00081">
    <property type="entry name" value="GDHRDH"/>
</dbReference>
<dbReference type="Pfam" id="PF13561">
    <property type="entry name" value="adh_short_C2"/>
    <property type="match status" value="1"/>
</dbReference>